<dbReference type="InterPro" id="IPR051907">
    <property type="entry name" value="DoxX-like_oxidoreductase"/>
</dbReference>
<dbReference type="PIRSF" id="PIRSF037390">
    <property type="entry name" value="Thiosulph_Quin_oxidored_DoxA-D"/>
    <property type="match status" value="1"/>
</dbReference>
<comment type="caution">
    <text evidence="4">The sequence shown here is derived from an EMBL/GenBank/DDBJ whole genome shotgun (WGS) entry which is preliminary data.</text>
</comment>
<organism evidence="4">
    <name type="scientific">Acidithiobacillus ferrianus</name>
    <dbReference type="NCBI Taxonomy" id="2678518"/>
    <lineage>
        <taxon>Bacteria</taxon>
        <taxon>Pseudomonadati</taxon>
        <taxon>Pseudomonadota</taxon>
        <taxon>Acidithiobacillia</taxon>
        <taxon>Acidithiobacillales</taxon>
        <taxon>Acidithiobacillaceae</taxon>
        <taxon>Acidithiobacillus</taxon>
    </lineage>
</organism>
<protein>
    <submittedName>
        <fullName evidence="4">Quinol oxidase</fullName>
    </submittedName>
</protein>
<dbReference type="RefSeq" id="WP_163097771.1">
    <property type="nucleotide sequence ID" value="NZ_CP127523.1"/>
</dbReference>
<dbReference type="Pfam" id="PF07680">
    <property type="entry name" value="DoxA"/>
    <property type="match status" value="1"/>
</dbReference>
<evidence type="ECO:0000259" key="2">
    <source>
        <dbReference type="Pfam" id="PF04173"/>
    </source>
</evidence>
<proteinExistence type="predicted"/>
<evidence type="ECO:0000259" key="3">
    <source>
        <dbReference type="Pfam" id="PF07680"/>
    </source>
</evidence>
<dbReference type="InterPro" id="IPR011636">
    <property type="entry name" value="DoxA"/>
</dbReference>
<feature type="transmembrane region" description="Helical" evidence="1">
    <location>
        <begin position="87"/>
        <end position="108"/>
    </location>
</feature>
<dbReference type="PANTHER" id="PTHR33452">
    <property type="entry name" value="OXIDOREDUCTASE CATD-RELATED"/>
    <property type="match status" value="1"/>
</dbReference>
<sequence length="362" mass="39216">MNATTLPLGNSSTPGADHGWRTAAIGLLAVRFVQGWIYWGGATRRFIYGPQKLDPHGHWMAYKFQTAMPGALLGMDHVVAFMLHHFYILYAGVIIFSAVELVAGVLLLAGLYTRLAAFITIGLSTVLMLLFGWQGATCIDEWTMASSNFAMGVALLLVGSGAYSLDNWMLSRRPELAQKTWFRWIGGSLPLPLSDDAFKKFALVLLGIAIAFIVSTYSYYRGSVVTPFHGGPVSPGKHHLALDHGVLSNDGSVQFHAYVNAGTPATPSHVMRAVLMNRQTGAVIETWGTSVLAAIPQSNVQNDFAYQKFKVGKFGIFGGVGAMATIHLPSMITGQTLPPGQYVLSLTSVNEHVWKLPMALTE</sequence>
<feature type="transmembrane region" description="Helical" evidence="1">
    <location>
        <begin position="201"/>
        <end position="220"/>
    </location>
</feature>
<keyword evidence="1" id="KW-0812">Transmembrane</keyword>
<dbReference type="Pfam" id="PF04173">
    <property type="entry name" value="DoxD"/>
    <property type="match status" value="1"/>
</dbReference>
<feature type="transmembrane region" description="Helical" evidence="1">
    <location>
        <begin position="145"/>
        <end position="165"/>
    </location>
</feature>
<feature type="domain" description="TQO small subunit DoxD" evidence="2">
    <location>
        <begin position="28"/>
        <end position="187"/>
    </location>
</feature>
<evidence type="ECO:0000313" key="4">
    <source>
        <dbReference type="EMBL" id="NDU42549.1"/>
    </source>
</evidence>
<dbReference type="EMBL" id="WNJL01000030">
    <property type="protein sequence ID" value="NDU42549.1"/>
    <property type="molecule type" value="Genomic_DNA"/>
</dbReference>
<dbReference type="PANTHER" id="PTHR33452:SF1">
    <property type="entry name" value="INNER MEMBRANE PROTEIN YPHA-RELATED"/>
    <property type="match status" value="1"/>
</dbReference>
<gene>
    <name evidence="4" type="ORF">GL267_07800</name>
</gene>
<feature type="domain" description="Thiosulphate:quinone oxidoreductase small subunit DoxA" evidence="3">
    <location>
        <begin position="224"/>
        <end position="354"/>
    </location>
</feature>
<name>A0A845U8Q0_9PROT</name>
<evidence type="ECO:0000256" key="1">
    <source>
        <dbReference type="SAM" id="Phobius"/>
    </source>
</evidence>
<reference evidence="4" key="1">
    <citation type="submission" date="2019-11" db="EMBL/GenBank/DDBJ databases">
        <title>Acidithiobacillus ferrianus sp. nov.: a facultatively anaerobic and extremely acidophilic chemolithoautotroph.</title>
        <authorList>
            <person name="Norris P.R."/>
            <person name="Falagan C."/>
            <person name="Moya-Beltran A."/>
            <person name="Castro M."/>
            <person name="Quatrini R."/>
            <person name="Johnson D.B."/>
        </authorList>
    </citation>
    <scope>NUCLEOTIDE SEQUENCE [LARGE SCALE GENOMIC DNA]</scope>
    <source>
        <strain evidence="4">MG</strain>
    </source>
</reference>
<feature type="transmembrane region" description="Helical" evidence="1">
    <location>
        <begin position="115"/>
        <end position="133"/>
    </location>
</feature>
<dbReference type="GO" id="GO:0005886">
    <property type="term" value="C:plasma membrane"/>
    <property type="evidence" value="ECO:0007669"/>
    <property type="project" value="TreeGrafter"/>
</dbReference>
<dbReference type="InterPro" id="IPR017192">
    <property type="entry name" value="ThioSO4-Q_OxRdtase_DoxA/D"/>
</dbReference>
<accession>A0A845U8Q0</accession>
<keyword evidence="1" id="KW-0472">Membrane</keyword>
<feature type="transmembrane region" description="Helical" evidence="1">
    <location>
        <begin position="20"/>
        <end position="39"/>
    </location>
</feature>
<dbReference type="AlphaFoldDB" id="A0A845U8Q0"/>
<dbReference type="InterPro" id="IPR007301">
    <property type="entry name" value="DoxD"/>
</dbReference>
<keyword evidence="1" id="KW-1133">Transmembrane helix</keyword>